<sequence>MKNLAGLMKQAQQMQSKMQEMQAKLETTEVVGEAGAGLVKVTLNGRNELRAISIDPKVIDPADAEMLQDLIVAAHKDAKSKIEAISAEELQKVTGGMQLPAGMKLPF</sequence>
<dbReference type="EMBL" id="NHRY01000048">
    <property type="protein sequence ID" value="PPQ37422.1"/>
    <property type="molecule type" value="Genomic_DNA"/>
</dbReference>
<proteinExistence type="inferred from homology"/>
<keyword evidence="2" id="KW-0963">Cytoplasm</keyword>
<dbReference type="GO" id="GO:0043590">
    <property type="term" value="C:bacterial nucleoid"/>
    <property type="evidence" value="ECO:0007669"/>
    <property type="project" value="UniProtKB-UniRule"/>
</dbReference>
<dbReference type="GO" id="GO:0003677">
    <property type="term" value="F:DNA binding"/>
    <property type="evidence" value="ECO:0007669"/>
    <property type="project" value="UniProtKB-UniRule"/>
</dbReference>
<comment type="subunit">
    <text evidence="2">Homodimer.</text>
</comment>
<comment type="caution">
    <text evidence="4">The sequence shown here is derived from an EMBL/GenBank/DDBJ whole genome shotgun (WGS) entry which is preliminary data.</text>
</comment>
<reference evidence="4 5" key="1">
    <citation type="journal article" date="2018" name="Arch. Microbiol.">
        <title>New insights into the metabolic potential of the phototrophic purple bacterium Rhodopila globiformis DSM 161(T) from its draft genome sequence and evidence for a vanadium-dependent nitrogenase.</title>
        <authorList>
            <person name="Imhoff J.F."/>
            <person name="Rahn T."/>
            <person name="Kunzel S."/>
            <person name="Neulinger S.C."/>
        </authorList>
    </citation>
    <scope>NUCLEOTIDE SEQUENCE [LARGE SCALE GENOMIC DNA]</scope>
    <source>
        <strain evidence="4 5">DSM 161</strain>
    </source>
</reference>
<keyword evidence="5" id="KW-1185">Reference proteome</keyword>
<evidence type="ECO:0000313" key="5">
    <source>
        <dbReference type="Proteomes" id="UP000239724"/>
    </source>
</evidence>
<keyword evidence="1 2" id="KW-0238">DNA-binding</keyword>
<dbReference type="NCBIfam" id="TIGR00103">
    <property type="entry name" value="DNA_YbaB_EbfC"/>
    <property type="match status" value="1"/>
</dbReference>
<dbReference type="PANTHER" id="PTHR33449">
    <property type="entry name" value="NUCLEOID-ASSOCIATED PROTEIN YBAB"/>
    <property type="match status" value="1"/>
</dbReference>
<gene>
    <name evidence="4" type="ORF">CCS01_03490</name>
</gene>
<feature type="coiled-coil region" evidence="3">
    <location>
        <begin position="4"/>
        <end position="31"/>
    </location>
</feature>
<dbReference type="AlphaFoldDB" id="A0A2S6NMI8"/>
<dbReference type="PANTHER" id="PTHR33449:SF1">
    <property type="entry name" value="NUCLEOID-ASSOCIATED PROTEIN YBAB"/>
    <property type="match status" value="1"/>
</dbReference>
<comment type="function">
    <text evidence="2">Binds to DNA and alters its conformation. May be involved in regulation of gene expression, nucleoid organization and DNA protection.</text>
</comment>
<comment type="subcellular location">
    <subcellularLocation>
        <location evidence="2">Cytoplasm</location>
        <location evidence="2">Nucleoid</location>
    </subcellularLocation>
</comment>
<dbReference type="Gene3D" id="3.30.1310.10">
    <property type="entry name" value="Nucleoid-associated protein YbaB-like domain"/>
    <property type="match status" value="1"/>
</dbReference>
<dbReference type="HAMAP" id="MF_00274">
    <property type="entry name" value="DNA_YbaB_EbfC"/>
    <property type="match status" value="1"/>
</dbReference>
<dbReference type="Pfam" id="PF02575">
    <property type="entry name" value="YbaB_DNA_bd"/>
    <property type="match status" value="1"/>
</dbReference>
<protein>
    <recommendedName>
        <fullName evidence="2">Nucleoid-associated protein CCS01_03490</fullName>
    </recommendedName>
</protein>
<accession>A0A2S6NMI8</accession>
<evidence type="ECO:0000313" key="4">
    <source>
        <dbReference type="EMBL" id="PPQ37422.1"/>
    </source>
</evidence>
<evidence type="ECO:0000256" key="2">
    <source>
        <dbReference type="HAMAP-Rule" id="MF_00274"/>
    </source>
</evidence>
<comment type="similarity">
    <text evidence="2">Belongs to the YbaB/EbfC family.</text>
</comment>
<organism evidence="4 5">
    <name type="scientific">Rhodopila globiformis</name>
    <name type="common">Rhodopseudomonas globiformis</name>
    <dbReference type="NCBI Taxonomy" id="1071"/>
    <lineage>
        <taxon>Bacteria</taxon>
        <taxon>Pseudomonadati</taxon>
        <taxon>Pseudomonadota</taxon>
        <taxon>Alphaproteobacteria</taxon>
        <taxon>Acetobacterales</taxon>
        <taxon>Acetobacteraceae</taxon>
        <taxon>Rhodopila</taxon>
    </lineage>
</organism>
<dbReference type="PIRSF" id="PIRSF004555">
    <property type="entry name" value="UCP004555"/>
    <property type="match status" value="1"/>
</dbReference>
<dbReference type="InterPro" id="IPR036894">
    <property type="entry name" value="YbaB-like_sf"/>
</dbReference>
<dbReference type="InterPro" id="IPR004401">
    <property type="entry name" value="YbaB/EbfC"/>
</dbReference>
<dbReference type="SUPFAM" id="SSF82607">
    <property type="entry name" value="YbaB-like"/>
    <property type="match status" value="1"/>
</dbReference>
<name>A0A2S6NMI8_RHOGL</name>
<keyword evidence="3" id="KW-0175">Coiled coil</keyword>
<dbReference type="OrthoDB" id="9803080at2"/>
<dbReference type="RefSeq" id="WP_104517453.1">
    <property type="nucleotide sequence ID" value="NZ_NHRY01000048.1"/>
</dbReference>
<dbReference type="GO" id="GO:0005829">
    <property type="term" value="C:cytosol"/>
    <property type="evidence" value="ECO:0007669"/>
    <property type="project" value="TreeGrafter"/>
</dbReference>
<dbReference type="Proteomes" id="UP000239724">
    <property type="component" value="Unassembled WGS sequence"/>
</dbReference>
<evidence type="ECO:0000256" key="3">
    <source>
        <dbReference type="SAM" id="Coils"/>
    </source>
</evidence>
<evidence type="ECO:0000256" key="1">
    <source>
        <dbReference type="ARBA" id="ARBA00023125"/>
    </source>
</evidence>